<keyword evidence="3" id="KW-1185">Reference proteome</keyword>
<dbReference type="Proteomes" id="UP001296776">
    <property type="component" value="Unassembled WGS sequence"/>
</dbReference>
<evidence type="ECO:0000256" key="1">
    <source>
        <dbReference type="SAM" id="MobiDB-lite"/>
    </source>
</evidence>
<reference evidence="2" key="2">
    <citation type="journal article" date="2020" name="Microorganisms">
        <title>Osmotic Adaptation and Compatible Solute Biosynthesis of Phototrophic Bacteria as Revealed from Genome Analyses.</title>
        <authorList>
            <person name="Imhoff J.F."/>
            <person name="Rahn T."/>
            <person name="Kunzel S."/>
            <person name="Keller A."/>
            <person name="Neulinger S.C."/>
        </authorList>
    </citation>
    <scope>NUCLEOTIDE SEQUENCE</scope>
    <source>
        <strain evidence="2">DSM 11080</strain>
    </source>
</reference>
<reference evidence="2" key="1">
    <citation type="submission" date="2017-08" db="EMBL/GenBank/DDBJ databases">
        <authorList>
            <person name="Imhoff J.F."/>
            <person name="Rahn T."/>
            <person name="Kuenzel S."/>
            <person name="Neulinger S.C."/>
        </authorList>
    </citation>
    <scope>NUCLEOTIDE SEQUENCE</scope>
    <source>
        <strain evidence="2">DSM 11080</strain>
    </source>
</reference>
<name>A0AAJ0X9V9_9GAMM</name>
<comment type="caution">
    <text evidence="2">The sequence shown here is derived from an EMBL/GenBank/DDBJ whole genome shotgun (WGS) entry which is preliminary data.</text>
</comment>
<feature type="compositionally biased region" description="Basic and acidic residues" evidence="1">
    <location>
        <begin position="17"/>
        <end position="26"/>
    </location>
</feature>
<evidence type="ECO:0000313" key="2">
    <source>
        <dbReference type="EMBL" id="MBK1704182.1"/>
    </source>
</evidence>
<proteinExistence type="predicted"/>
<accession>A0AAJ0X9V9</accession>
<protein>
    <submittedName>
        <fullName evidence="2">Uncharacterized protein</fullName>
    </submittedName>
</protein>
<dbReference type="AlphaFoldDB" id="A0AAJ0X9V9"/>
<sequence length="106" mass="11412">MVCFSEVSHKASPLGQDRSRDCEPRARAGRRASTKRCANGGSSVTVNERRGARAADRGDIAGGQRLQHLQVPCNQFRQLGRGLGIPKTKSIIWSISPPASASVIAW</sequence>
<evidence type="ECO:0000313" key="3">
    <source>
        <dbReference type="Proteomes" id="UP001296776"/>
    </source>
</evidence>
<organism evidence="2 3">
    <name type="scientific">Halochromatium glycolicum</name>
    <dbReference type="NCBI Taxonomy" id="85075"/>
    <lineage>
        <taxon>Bacteria</taxon>
        <taxon>Pseudomonadati</taxon>
        <taxon>Pseudomonadota</taxon>
        <taxon>Gammaproteobacteria</taxon>
        <taxon>Chromatiales</taxon>
        <taxon>Chromatiaceae</taxon>
        <taxon>Halochromatium</taxon>
    </lineage>
</organism>
<gene>
    <name evidence="2" type="ORF">CKO40_06370</name>
</gene>
<dbReference type="EMBL" id="NRSJ01000007">
    <property type="protein sequence ID" value="MBK1704182.1"/>
    <property type="molecule type" value="Genomic_DNA"/>
</dbReference>
<feature type="region of interest" description="Disordered" evidence="1">
    <location>
        <begin position="1"/>
        <end position="47"/>
    </location>
</feature>